<dbReference type="Gene3D" id="1.50.10.10">
    <property type="match status" value="1"/>
</dbReference>
<proteinExistence type="predicted"/>
<dbReference type="GO" id="GO:0005975">
    <property type="term" value="P:carbohydrate metabolic process"/>
    <property type="evidence" value="ECO:0007669"/>
    <property type="project" value="InterPro"/>
</dbReference>
<accession>A0A383C2E5</accession>
<dbReference type="PANTHER" id="PTHR42899:SF1">
    <property type="entry name" value="SPERMATOGENESIS-ASSOCIATED PROTEIN 20"/>
    <property type="match status" value="1"/>
</dbReference>
<dbReference type="PANTHER" id="PTHR42899">
    <property type="entry name" value="SPERMATOGENESIS-ASSOCIATED PROTEIN 20"/>
    <property type="match status" value="1"/>
</dbReference>
<dbReference type="AlphaFoldDB" id="A0A383C2E5"/>
<name>A0A383C2E5_9ZZZZ</name>
<evidence type="ECO:0008006" key="2">
    <source>
        <dbReference type="Google" id="ProtNLM"/>
    </source>
</evidence>
<organism evidence="1">
    <name type="scientific">marine metagenome</name>
    <dbReference type="NCBI Taxonomy" id="408172"/>
    <lineage>
        <taxon>unclassified sequences</taxon>
        <taxon>metagenomes</taxon>
        <taxon>ecological metagenomes</taxon>
    </lineage>
</organism>
<feature type="non-terminal residue" evidence="1">
    <location>
        <position position="243"/>
    </location>
</feature>
<dbReference type="InterPro" id="IPR012341">
    <property type="entry name" value="6hp_glycosidase-like_sf"/>
</dbReference>
<sequence>DMRHKDGGFYSAEDADSEGKEGKFYCWTEAELKVLFTPEEFALAKRRYGITAHGNFEDHSDPDPLKGQNVLSIVDPKLSDDERKLLESANKKMFAVRAERVRPHLDDKILSSWNGLMLGATARAAVVLSEPKYLEAAEANLAFLQRELWDAESGTLYHRWRDGKRDDVQLLDAYAFLLDGVLHLYEATLEPEHLQFAIDLAGTMKAKFYDEANGGFWQSVHTQNLILKVKEDYDGAVPSGNSV</sequence>
<dbReference type="InterPro" id="IPR024705">
    <property type="entry name" value="Ssp411"/>
</dbReference>
<gene>
    <name evidence="1" type="ORF">METZ01_LOCUS479097</name>
</gene>
<feature type="non-terminal residue" evidence="1">
    <location>
        <position position="1"/>
    </location>
</feature>
<dbReference type="EMBL" id="UINC01205186">
    <property type="protein sequence ID" value="SVE26243.1"/>
    <property type="molecule type" value="Genomic_DNA"/>
</dbReference>
<dbReference type="SUPFAM" id="SSF48208">
    <property type="entry name" value="Six-hairpin glycosidases"/>
    <property type="match status" value="1"/>
</dbReference>
<reference evidence="1" key="1">
    <citation type="submission" date="2018-05" db="EMBL/GenBank/DDBJ databases">
        <authorList>
            <person name="Lanie J.A."/>
            <person name="Ng W.-L."/>
            <person name="Kazmierczak K.M."/>
            <person name="Andrzejewski T.M."/>
            <person name="Davidsen T.M."/>
            <person name="Wayne K.J."/>
            <person name="Tettelin H."/>
            <person name="Glass J.I."/>
            <person name="Rusch D."/>
            <person name="Podicherti R."/>
            <person name="Tsui H.-C.T."/>
            <person name="Winkler M.E."/>
        </authorList>
    </citation>
    <scope>NUCLEOTIDE SEQUENCE</scope>
</reference>
<evidence type="ECO:0000313" key="1">
    <source>
        <dbReference type="EMBL" id="SVE26243.1"/>
    </source>
</evidence>
<dbReference type="InterPro" id="IPR008928">
    <property type="entry name" value="6-hairpin_glycosidase_sf"/>
</dbReference>
<protein>
    <recommendedName>
        <fullName evidence="2">Thioredoxin domain-containing protein</fullName>
    </recommendedName>
</protein>